<dbReference type="EnsemblPlants" id="Solyc05g013235.1.1">
    <property type="protein sequence ID" value="Solyc05g013235.1.1"/>
    <property type="gene ID" value="Solyc05g013235.1"/>
</dbReference>
<dbReference type="Gene3D" id="3.30.70.270">
    <property type="match status" value="1"/>
</dbReference>
<dbReference type="SUPFAM" id="SSF56672">
    <property type="entry name" value="DNA/RNA polymerases"/>
    <property type="match status" value="1"/>
</dbReference>
<dbReference type="Pfam" id="PF17919">
    <property type="entry name" value="RT_RNaseH_2"/>
    <property type="match status" value="1"/>
</dbReference>
<dbReference type="FunFam" id="3.30.70.270:FF:000020">
    <property type="entry name" value="Transposon Tf2-6 polyprotein-like Protein"/>
    <property type="match status" value="1"/>
</dbReference>
<dbReference type="GO" id="GO:0003824">
    <property type="term" value="F:catalytic activity"/>
    <property type="evidence" value="ECO:0007669"/>
    <property type="project" value="UniProtKB-KW"/>
</dbReference>
<evidence type="ECO:0000313" key="3">
    <source>
        <dbReference type="EnsemblPlants" id="Solyc05g013235.1.1"/>
    </source>
</evidence>
<reference evidence="3" key="2">
    <citation type="submission" date="2019-01" db="UniProtKB">
        <authorList>
            <consortium name="EnsemblPlants"/>
        </authorList>
    </citation>
    <scope>IDENTIFICATION</scope>
    <source>
        <strain evidence="3">cv. Heinz 1706</strain>
    </source>
</reference>
<dbReference type="InterPro" id="IPR041577">
    <property type="entry name" value="RT_RNaseH_2"/>
</dbReference>
<accession>A0A3Q7H8R8</accession>
<sequence length="156" mass="17833">RSKCSFGKAKVEYLGHVITKEGVTTDPHKIQAMTHLGLTGYYRKYVQNYGTISRPLTNLLKKKAFKWNSEAENAFENLKKAMMTTQVLALPDYTQEFMVETDASHRGSGMCLCNKGSQLCSLVKCWLINIEEMFRLLDTQLHYRSAYHPQSDGQTE</sequence>
<dbReference type="AlphaFoldDB" id="A0A3Q7H8R8"/>
<organism evidence="3">
    <name type="scientific">Solanum lycopersicum</name>
    <name type="common">Tomato</name>
    <name type="synonym">Lycopersicon esculentum</name>
    <dbReference type="NCBI Taxonomy" id="4081"/>
    <lineage>
        <taxon>Eukaryota</taxon>
        <taxon>Viridiplantae</taxon>
        <taxon>Streptophyta</taxon>
        <taxon>Embryophyta</taxon>
        <taxon>Tracheophyta</taxon>
        <taxon>Spermatophyta</taxon>
        <taxon>Magnoliopsida</taxon>
        <taxon>eudicotyledons</taxon>
        <taxon>Gunneridae</taxon>
        <taxon>Pentapetalae</taxon>
        <taxon>asterids</taxon>
        <taxon>lamiids</taxon>
        <taxon>Solanales</taxon>
        <taxon>Solanaceae</taxon>
        <taxon>Solanoideae</taxon>
        <taxon>Solaneae</taxon>
        <taxon>Solanum</taxon>
        <taxon>Solanum subgen. Lycopersicon</taxon>
    </lineage>
</organism>
<dbReference type="InterPro" id="IPR050951">
    <property type="entry name" value="Retrovirus_Pol_polyprotein"/>
</dbReference>
<name>A0A3Q7H8R8_SOLLC</name>
<dbReference type="Gramene" id="Solyc05g013235.1.1">
    <property type="protein sequence ID" value="Solyc05g013235.1.1"/>
    <property type="gene ID" value="Solyc05g013235.1"/>
</dbReference>
<feature type="domain" description="Reverse transcriptase/retrotransposon-derived protein RNase H-like" evidence="2">
    <location>
        <begin position="67"/>
        <end position="117"/>
    </location>
</feature>
<dbReference type="InParanoid" id="A0A3Q7H8R8"/>
<dbReference type="PANTHER" id="PTHR37984:SF5">
    <property type="entry name" value="PROTEIN NYNRIN-LIKE"/>
    <property type="match status" value="1"/>
</dbReference>
<protein>
    <recommendedName>
        <fullName evidence="2">Reverse transcriptase/retrotransposon-derived protein RNase H-like domain-containing protein</fullName>
    </recommendedName>
</protein>
<evidence type="ECO:0000259" key="2">
    <source>
        <dbReference type="Pfam" id="PF17919"/>
    </source>
</evidence>
<keyword evidence="1" id="KW-0511">Multifunctional enzyme</keyword>
<dbReference type="OMA" id="INIEEMF"/>
<dbReference type="InterPro" id="IPR043502">
    <property type="entry name" value="DNA/RNA_pol_sf"/>
</dbReference>
<keyword evidence="4" id="KW-1185">Reference proteome</keyword>
<dbReference type="Proteomes" id="UP000004994">
    <property type="component" value="Chromosome 5"/>
</dbReference>
<evidence type="ECO:0000313" key="4">
    <source>
        <dbReference type="Proteomes" id="UP000004994"/>
    </source>
</evidence>
<dbReference type="InterPro" id="IPR043128">
    <property type="entry name" value="Rev_trsase/Diguanyl_cyclase"/>
</dbReference>
<dbReference type="PANTHER" id="PTHR37984">
    <property type="entry name" value="PROTEIN CBG26694"/>
    <property type="match status" value="1"/>
</dbReference>
<dbReference type="STRING" id="4081.A0A3Q7H8R8"/>
<evidence type="ECO:0000256" key="1">
    <source>
        <dbReference type="ARBA" id="ARBA00023268"/>
    </source>
</evidence>
<reference evidence="3" key="1">
    <citation type="journal article" date="2012" name="Nature">
        <title>The tomato genome sequence provides insights into fleshy fruit evolution.</title>
        <authorList>
            <consortium name="Tomato Genome Consortium"/>
        </authorList>
    </citation>
    <scope>NUCLEOTIDE SEQUENCE [LARGE SCALE GENOMIC DNA]</scope>
    <source>
        <strain evidence="3">cv. Heinz 1706</strain>
    </source>
</reference>
<proteinExistence type="predicted"/>